<accession>A0ABT7QZY3</accession>
<name>A0ABT7QZY3_9BACT</name>
<dbReference type="InterPro" id="IPR000715">
    <property type="entry name" value="Glycosyl_transferase_4"/>
</dbReference>
<dbReference type="PANTHER" id="PTHR22926:SF3">
    <property type="entry name" value="UNDECAPRENYL-PHOSPHATE ALPHA-N-ACETYLGLUCOSAMINYL 1-PHOSPHATE TRANSFERASE"/>
    <property type="match status" value="1"/>
</dbReference>
<evidence type="ECO:0000256" key="6">
    <source>
        <dbReference type="ARBA" id="ARBA00023136"/>
    </source>
</evidence>
<feature type="transmembrane region" description="Helical" evidence="7">
    <location>
        <begin position="178"/>
        <end position="198"/>
    </location>
</feature>
<keyword evidence="4 7" id="KW-0812">Transmembrane</keyword>
<keyword evidence="9" id="KW-1185">Reference proteome</keyword>
<organism evidence="8 9">
    <name type="scientific">Sulfurovum zhangzhouensis</name>
    <dbReference type="NCBI Taxonomy" id="3019067"/>
    <lineage>
        <taxon>Bacteria</taxon>
        <taxon>Pseudomonadati</taxon>
        <taxon>Campylobacterota</taxon>
        <taxon>Epsilonproteobacteria</taxon>
        <taxon>Campylobacterales</taxon>
        <taxon>Sulfurovaceae</taxon>
        <taxon>Sulfurovum</taxon>
    </lineage>
</organism>
<dbReference type="Proteomes" id="UP001169069">
    <property type="component" value="Unassembled WGS sequence"/>
</dbReference>
<evidence type="ECO:0000256" key="1">
    <source>
        <dbReference type="ARBA" id="ARBA00004651"/>
    </source>
</evidence>
<proteinExistence type="predicted"/>
<evidence type="ECO:0000256" key="5">
    <source>
        <dbReference type="ARBA" id="ARBA00022989"/>
    </source>
</evidence>
<feature type="transmembrane region" description="Helical" evidence="7">
    <location>
        <begin position="234"/>
        <end position="252"/>
    </location>
</feature>
<evidence type="ECO:0000256" key="2">
    <source>
        <dbReference type="ARBA" id="ARBA00022475"/>
    </source>
</evidence>
<reference evidence="8" key="1">
    <citation type="submission" date="2023-01" db="EMBL/GenBank/DDBJ databases">
        <title>Sulfurovum sp. zt1-1 genome assembly.</title>
        <authorList>
            <person name="Wang J."/>
        </authorList>
    </citation>
    <scope>NUCLEOTIDE SEQUENCE</scope>
    <source>
        <strain evidence="8">Zt1-1</strain>
    </source>
</reference>
<evidence type="ECO:0000256" key="7">
    <source>
        <dbReference type="SAM" id="Phobius"/>
    </source>
</evidence>
<feature type="transmembrane region" description="Helical" evidence="7">
    <location>
        <begin position="125"/>
        <end position="145"/>
    </location>
</feature>
<keyword evidence="3" id="KW-0808">Transferase</keyword>
<feature type="transmembrane region" description="Helical" evidence="7">
    <location>
        <begin position="97"/>
        <end position="119"/>
    </location>
</feature>
<feature type="transmembrane region" description="Helical" evidence="7">
    <location>
        <begin position="210"/>
        <end position="228"/>
    </location>
</feature>
<keyword evidence="6 7" id="KW-0472">Membrane</keyword>
<evidence type="ECO:0000313" key="8">
    <source>
        <dbReference type="EMBL" id="MDM5272397.1"/>
    </source>
</evidence>
<evidence type="ECO:0000256" key="3">
    <source>
        <dbReference type="ARBA" id="ARBA00022679"/>
    </source>
</evidence>
<keyword evidence="2" id="KW-1003">Cell membrane</keyword>
<comment type="subcellular location">
    <subcellularLocation>
        <location evidence="1">Cell membrane</location>
        <topology evidence="1">Multi-pass membrane protein</topology>
    </subcellularLocation>
</comment>
<dbReference type="RefSeq" id="WP_289414198.1">
    <property type="nucleotide sequence ID" value="NZ_JAQIBD010000003.1"/>
</dbReference>
<feature type="transmembrane region" description="Helical" evidence="7">
    <location>
        <begin position="55"/>
        <end position="85"/>
    </location>
</feature>
<feature type="transmembrane region" description="Helical" evidence="7">
    <location>
        <begin position="152"/>
        <end position="172"/>
    </location>
</feature>
<evidence type="ECO:0000256" key="4">
    <source>
        <dbReference type="ARBA" id="ARBA00022692"/>
    </source>
</evidence>
<feature type="transmembrane region" description="Helical" evidence="7">
    <location>
        <begin position="283"/>
        <end position="302"/>
    </location>
</feature>
<feature type="transmembrane region" description="Helical" evidence="7">
    <location>
        <begin position="308"/>
        <end position="327"/>
    </location>
</feature>
<protein>
    <submittedName>
        <fullName evidence="8">MraY family glycosyltransferase</fullName>
    </submittedName>
</protein>
<dbReference type="Pfam" id="PF00953">
    <property type="entry name" value="Glycos_transf_4"/>
    <property type="match status" value="1"/>
</dbReference>
<keyword evidence="5 7" id="KW-1133">Transmembrane helix</keyword>
<comment type="caution">
    <text evidence="8">The sequence shown here is derived from an EMBL/GenBank/DDBJ whole genome shotgun (WGS) entry which is preliminary data.</text>
</comment>
<sequence>MTYAWELALSAFLISLTLQTITIKYSKKFNLFIDSHLDEKPQKFHDDSTPRAGGIGILLGMIAVLFTPIGWKLLISMILAFLSGIFEDFHRSMQPKVRLILQMIAAGAAILLTHSVITYLGLGIYLPYLIAIIFSIFSIVGLMNAMNIIDGFNGLASGATLLILFSLGHTALLVGDKGMIDMILIVWSAVFAFFIVNFPKGKIFLGDGGAYLIGFVVALIGIFLASTYPAISPWYILAILGYPVWEVLFSIYRKLRAGRSPLQPDAYHLHMLVYRHITKNNPLTSLVLLGGYAPFILLSSLFPHNSKANILILLIFIVCYVFFYRFLSKKENAR</sequence>
<dbReference type="EMBL" id="JAQIBD010000003">
    <property type="protein sequence ID" value="MDM5272397.1"/>
    <property type="molecule type" value="Genomic_DNA"/>
</dbReference>
<evidence type="ECO:0000313" key="9">
    <source>
        <dbReference type="Proteomes" id="UP001169069"/>
    </source>
</evidence>
<dbReference type="CDD" id="cd06853">
    <property type="entry name" value="GT_WecA_like"/>
    <property type="match status" value="1"/>
</dbReference>
<gene>
    <name evidence="8" type="ORF">PGH07_09420</name>
</gene>
<dbReference type="PANTHER" id="PTHR22926">
    <property type="entry name" value="PHOSPHO-N-ACETYLMURAMOYL-PENTAPEPTIDE-TRANSFERASE"/>
    <property type="match status" value="1"/>
</dbReference>